<protein>
    <recommendedName>
        <fullName evidence="7">Takeout</fullName>
    </recommendedName>
</protein>
<comment type="caution">
    <text evidence="5">The sequence shown here is derived from an EMBL/GenBank/DDBJ whole genome shotgun (WGS) entry which is preliminary data.</text>
</comment>
<evidence type="ECO:0000313" key="5">
    <source>
        <dbReference type="EMBL" id="KAK7864872.1"/>
    </source>
</evidence>
<dbReference type="Gene3D" id="3.15.10.30">
    <property type="entry name" value="Haemolymph juvenile hormone binding protein"/>
    <property type="match status" value="1"/>
</dbReference>
<comment type="similarity">
    <text evidence="3">Belongs to the TO family.</text>
</comment>
<keyword evidence="2" id="KW-0090">Biological rhythms</keyword>
<dbReference type="InterPro" id="IPR038606">
    <property type="entry name" value="To_sf"/>
</dbReference>
<accession>A0AAN9VQC7</accession>
<proteinExistence type="inferred from homology"/>
<organism evidence="5 6">
    <name type="scientific">Gryllus longicercus</name>
    <dbReference type="NCBI Taxonomy" id="2509291"/>
    <lineage>
        <taxon>Eukaryota</taxon>
        <taxon>Metazoa</taxon>
        <taxon>Ecdysozoa</taxon>
        <taxon>Arthropoda</taxon>
        <taxon>Hexapoda</taxon>
        <taxon>Insecta</taxon>
        <taxon>Pterygota</taxon>
        <taxon>Neoptera</taxon>
        <taxon>Polyneoptera</taxon>
        <taxon>Orthoptera</taxon>
        <taxon>Ensifera</taxon>
        <taxon>Gryllidea</taxon>
        <taxon>Grylloidea</taxon>
        <taxon>Gryllidae</taxon>
        <taxon>Gryllinae</taxon>
        <taxon>Gryllus</taxon>
    </lineage>
</organism>
<dbReference type="Proteomes" id="UP001378592">
    <property type="component" value="Unassembled WGS sequence"/>
</dbReference>
<evidence type="ECO:0000256" key="1">
    <source>
        <dbReference type="ARBA" id="ARBA00022729"/>
    </source>
</evidence>
<dbReference type="GO" id="GO:0007623">
    <property type="term" value="P:circadian rhythm"/>
    <property type="evidence" value="ECO:0007669"/>
    <property type="project" value="UniProtKB-ARBA"/>
</dbReference>
<dbReference type="Pfam" id="PF06585">
    <property type="entry name" value="JHBP"/>
    <property type="match status" value="1"/>
</dbReference>
<dbReference type="SMART" id="SM00700">
    <property type="entry name" value="JHBP"/>
    <property type="match status" value="1"/>
</dbReference>
<dbReference type="FunFam" id="3.15.10.30:FF:000001">
    <property type="entry name" value="Takeout-like protein 1"/>
    <property type="match status" value="1"/>
</dbReference>
<keyword evidence="1 4" id="KW-0732">Signal</keyword>
<evidence type="ECO:0000313" key="6">
    <source>
        <dbReference type="Proteomes" id="UP001378592"/>
    </source>
</evidence>
<keyword evidence="6" id="KW-1185">Reference proteome</keyword>
<dbReference type="PANTHER" id="PTHR11008">
    <property type="entry name" value="PROTEIN TAKEOUT-LIKE PROTEIN"/>
    <property type="match status" value="1"/>
</dbReference>
<name>A0AAN9VQC7_9ORTH</name>
<dbReference type="InterPro" id="IPR010562">
    <property type="entry name" value="Haemolymph_juvenile_hormone-bd"/>
</dbReference>
<sequence>MELTGRPSGAPPLPALALAIALGFALAAPADAAIKLPSYIKTCSRNDPNLNECALKNGKAAIPYLLPGDPKIKLPSLNPLRVQEVRVDQEGSVGLNLLLRDLDIVGLGDGDLRSVRFDPKQLVLDVHLFVPRLQLLGKYNISGRILIIPIHGKGDANITLDNVPLNYTLRFAMEARKGKEYLKVVDKKIAFDASQAHFIFENLFDGDERLRANVRRVVNENWRQVIEDIGPPVVSAIGEVVTQLLKGFVTAVPYAEIFPDTPA</sequence>
<evidence type="ECO:0000256" key="4">
    <source>
        <dbReference type="SAM" id="SignalP"/>
    </source>
</evidence>
<dbReference type="AlphaFoldDB" id="A0AAN9VQC7"/>
<dbReference type="GO" id="GO:0005615">
    <property type="term" value="C:extracellular space"/>
    <property type="evidence" value="ECO:0007669"/>
    <property type="project" value="TreeGrafter"/>
</dbReference>
<feature type="chain" id="PRO_5042923354" description="Takeout" evidence="4">
    <location>
        <begin position="28"/>
        <end position="263"/>
    </location>
</feature>
<dbReference type="EMBL" id="JAZDUA010000192">
    <property type="protein sequence ID" value="KAK7864872.1"/>
    <property type="molecule type" value="Genomic_DNA"/>
</dbReference>
<gene>
    <name evidence="5" type="ORF">R5R35_010254</name>
</gene>
<dbReference type="PANTHER" id="PTHR11008:SF32">
    <property type="entry name" value="CIRCADIAN CLOCK-CONTROLLED PROTEIN DAYWAKE-RELATED"/>
    <property type="match status" value="1"/>
</dbReference>
<reference evidence="5 6" key="1">
    <citation type="submission" date="2024-03" db="EMBL/GenBank/DDBJ databases">
        <title>The genome assembly and annotation of the cricket Gryllus longicercus Weissman &amp; Gray.</title>
        <authorList>
            <person name="Szrajer S."/>
            <person name="Gray D."/>
            <person name="Ylla G."/>
        </authorList>
    </citation>
    <scope>NUCLEOTIDE SEQUENCE [LARGE SCALE GENOMIC DNA]</scope>
    <source>
        <strain evidence="5">DAG 2021-001</strain>
        <tissue evidence="5">Whole body minus gut</tissue>
    </source>
</reference>
<evidence type="ECO:0000256" key="2">
    <source>
        <dbReference type="ARBA" id="ARBA00023108"/>
    </source>
</evidence>
<feature type="signal peptide" evidence="4">
    <location>
        <begin position="1"/>
        <end position="27"/>
    </location>
</feature>
<evidence type="ECO:0008006" key="7">
    <source>
        <dbReference type="Google" id="ProtNLM"/>
    </source>
</evidence>
<evidence type="ECO:0000256" key="3">
    <source>
        <dbReference type="ARBA" id="ARBA00060902"/>
    </source>
</evidence>